<evidence type="ECO:0000256" key="1">
    <source>
        <dbReference type="ARBA" id="ARBA00022603"/>
    </source>
</evidence>
<gene>
    <name evidence="7" type="ORF">DXG03_001990</name>
</gene>
<dbReference type="OrthoDB" id="414133at2759"/>
<dbReference type="GO" id="GO:0032259">
    <property type="term" value="P:methylation"/>
    <property type="evidence" value="ECO:0007669"/>
    <property type="project" value="UniProtKB-KW"/>
</dbReference>
<evidence type="ECO:0000256" key="6">
    <source>
        <dbReference type="ARBA" id="ARBA00042810"/>
    </source>
</evidence>
<dbReference type="InterPro" id="IPR050750">
    <property type="entry name" value="C5-MTase"/>
</dbReference>
<dbReference type="PANTHER" id="PTHR46098">
    <property type="entry name" value="TRNA (CYTOSINE(38)-C(5))-METHYLTRANSFERASE"/>
    <property type="match status" value="1"/>
</dbReference>
<keyword evidence="2" id="KW-0808">Transferase</keyword>
<protein>
    <recommendedName>
        <fullName evidence="5">tRNA (cytosine(38)-C(5))-methyltransferase</fullName>
        <ecNumber evidence="4">2.1.1.204</ecNumber>
    </recommendedName>
    <alternativeName>
        <fullName evidence="6">DNA (cytosine-5)-methyltransferase-like protein 2</fullName>
    </alternativeName>
</protein>
<keyword evidence="3" id="KW-0949">S-adenosyl-L-methionine</keyword>
<evidence type="ECO:0000313" key="7">
    <source>
        <dbReference type="EMBL" id="KAG5646914.1"/>
    </source>
</evidence>
<sequence>MKFVPKTSTTRQILLSTLRSLGYTSLELLINPLQFGIPNSRLRYYCLAKRTPYKFHGVVTGIPDKVWRHIPGHATWTDPRLDAQHPVDTQNEALSLDDDILQIHEYLDEQSSPGEPHPNVIPEKVLLKWGRLFDIVVPSSRRTCCFTRGYSQLVERAGSVIQVNESLDTTETFNKFLQARSENDEDAIQILRPLGLRYFSPAELLRIFHFTPPQSDSIFAWPAGISTKTKYRLIGNSVNVKVVKELIRYLFQE</sequence>
<dbReference type="AlphaFoldDB" id="A0A9P7GAG9"/>
<dbReference type="Pfam" id="PF00145">
    <property type="entry name" value="DNA_methylase"/>
    <property type="match status" value="1"/>
</dbReference>
<dbReference type="InterPro" id="IPR029063">
    <property type="entry name" value="SAM-dependent_MTases_sf"/>
</dbReference>
<dbReference type="GO" id="GO:0005634">
    <property type="term" value="C:nucleus"/>
    <property type="evidence" value="ECO:0007669"/>
    <property type="project" value="TreeGrafter"/>
</dbReference>
<name>A0A9P7GAG9_9AGAR</name>
<dbReference type="PANTHER" id="PTHR46098:SF1">
    <property type="entry name" value="TRNA (CYTOSINE(38)-C(5))-METHYLTRANSFERASE"/>
    <property type="match status" value="1"/>
</dbReference>
<dbReference type="InterPro" id="IPR001525">
    <property type="entry name" value="C5_MeTfrase"/>
</dbReference>
<dbReference type="PROSITE" id="PS00095">
    <property type="entry name" value="C5_MTASE_2"/>
    <property type="match status" value="1"/>
</dbReference>
<dbReference type="Gene3D" id="3.40.50.150">
    <property type="entry name" value="Vaccinia Virus protein VP39"/>
    <property type="match status" value="1"/>
</dbReference>
<accession>A0A9P7GAG9</accession>
<dbReference type="InterPro" id="IPR031303">
    <property type="entry name" value="C5_meth_CS"/>
</dbReference>
<dbReference type="SUPFAM" id="SSF53335">
    <property type="entry name" value="S-adenosyl-L-methionine-dependent methyltransferases"/>
    <property type="match status" value="1"/>
</dbReference>
<evidence type="ECO:0000256" key="3">
    <source>
        <dbReference type="ARBA" id="ARBA00022691"/>
    </source>
</evidence>
<reference evidence="7" key="2">
    <citation type="submission" date="2021-10" db="EMBL/GenBank/DDBJ databases">
        <title>Phylogenomics reveals ancestral predisposition of the termite-cultivated fungus Termitomyces towards a domesticated lifestyle.</title>
        <authorList>
            <person name="Auxier B."/>
            <person name="Grum-Grzhimaylo A."/>
            <person name="Cardenas M.E."/>
            <person name="Lodge J.D."/>
            <person name="Laessoe T."/>
            <person name="Pedersen O."/>
            <person name="Smith M.E."/>
            <person name="Kuyper T.W."/>
            <person name="Franco-Molano E.A."/>
            <person name="Baroni T.J."/>
            <person name="Aanen D.K."/>
        </authorList>
    </citation>
    <scope>NUCLEOTIDE SEQUENCE</scope>
    <source>
        <strain evidence="7">AP01</strain>
        <tissue evidence="7">Mycelium</tissue>
    </source>
</reference>
<evidence type="ECO:0000256" key="5">
    <source>
        <dbReference type="ARBA" id="ARBA00039681"/>
    </source>
</evidence>
<evidence type="ECO:0000256" key="2">
    <source>
        <dbReference type="ARBA" id="ARBA00022679"/>
    </source>
</evidence>
<dbReference type="GO" id="GO:0008168">
    <property type="term" value="F:methyltransferase activity"/>
    <property type="evidence" value="ECO:0007669"/>
    <property type="project" value="UniProtKB-KW"/>
</dbReference>
<dbReference type="EC" id="2.1.1.204" evidence="4"/>
<proteinExistence type="predicted"/>
<dbReference type="Gene3D" id="3.90.120.10">
    <property type="entry name" value="DNA Methylase, subunit A, domain 2"/>
    <property type="match status" value="1"/>
</dbReference>
<keyword evidence="8" id="KW-1185">Reference proteome</keyword>
<dbReference type="EMBL" id="JABCKV010000015">
    <property type="protein sequence ID" value="KAG5646914.1"/>
    <property type="molecule type" value="Genomic_DNA"/>
</dbReference>
<evidence type="ECO:0000313" key="8">
    <source>
        <dbReference type="Proteomes" id="UP000775547"/>
    </source>
</evidence>
<dbReference type="Proteomes" id="UP000775547">
    <property type="component" value="Unassembled WGS sequence"/>
</dbReference>
<evidence type="ECO:0000256" key="4">
    <source>
        <dbReference type="ARBA" id="ARBA00039081"/>
    </source>
</evidence>
<comment type="caution">
    <text evidence="7">The sequence shown here is derived from an EMBL/GenBank/DDBJ whole genome shotgun (WGS) entry which is preliminary data.</text>
</comment>
<keyword evidence="1" id="KW-0489">Methyltransferase</keyword>
<reference evidence="7" key="1">
    <citation type="submission" date="2020-07" db="EMBL/GenBank/DDBJ databases">
        <authorList>
            <person name="Nieuwenhuis M."/>
            <person name="Van De Peppel L.J.J."/>
        </authorList>
    </citation>
    <scope>NUCLEOTIDE SEQUENCE</scope>
    <source>
        <strain evidence="7">AP01</strain>
        <tissue evidence="7">Mycelium</tissue>
    </source>
</reference>
<organism evidence="7 8">
    <name type="scientific">Asterophora parasitica</name>
    <dbReference type="NCBI Taxonomy" id="117018"/>
    <lineage>
        <taxon>Eukaryota</taxon>
        <taxon>Fungi</taxon>
        <taxon>Dikarya</taxon>
        <taxon>Basidiomycota</taxon>
        <taxon>Agaricomycotina</taxon>
        <taxon>Agaricomycetes</taxon>
        <taxon>Agaricomycetidae</taxon>
        <taxon>Agaricales</taxon>
        <taxon>Tricholomatineae</taxon>
        <taxon>Lyophyllaceae</taxon>
        <taxon>Asterophora</taxon>
    </lineage>
</organism>